<feature type="domain" description="DNA mimic protein DMP19 C-terminal" evidence="1">
    <location>
        <begin position="19"/>
        <end position="127"/>
    </location>
</feature>
<dbReference type="Proteomes" id="UP001168109">
    <property type="component" value="Unassembled WGS sequence"/>
</dbReference>
<dbReference type="InterPro" id="IPR025402">
    <property type="entry name" value="DMP19_C"/>
</dbReference>
<accession>A0ABT7QDG1</accession>
<comment type="caution">
    <text evidence="2">The sequence shown here is derived from an EMBL/GenBank/DDBJ whole genome shotgun (WGS) entry which is preliminary data.</text>
</comment>
<evidence type="ECO:0000313" key="3">
    <source>
        <dbReference type="Proteomes" id="UP001168109"/>
    </source>
</evidence>
<evidence type="ECO:0000259" key="1">
    <source>
        <dbReference type="Pfam" id="PF14300"/>
    </source>
</evidence>
<dbReference type="Pfam" id="PF14300">
    <property type="entry name" value="DMP19"/>
    <property type="match status" value="1"/>
</dbReference>
<dbReference type="RefSeq" id="WP_290042202.1">
    <property type="nucleotide sequence ID" value="NZ_JAOPLU010000003.1"/>
</dbReference>
<proteinExistence type="predicted"/>
<protein>
    <recommendedName>
        <fullName evidence="1">DNA mimic protein DMP19 C-terminal domain-containing protein</fullName>
    </recommendedName>
</protein>
<dbReference type="Gene3D" id="1.20.1420.60">
    <property type="match status" value="1"/>
</dbReference>
<organism evidence="2 3">
    <name type="scientific">Aeromonas piscicola</name>
    <dbReference type="NCBI Taxonomy" id="600645"/>
    <lineage>
        <taxon>Bacteria</taxon>
        <taxon>Pseudomonadati</taxon>
        <taxon>Pseudomonadota</taxon>
        <taxon>Gammaproteobacteria</taxon>
        <taxon>Aeromonadales</taxon>
        <taxon>Aeromonadaceae</taxon>
        <taxon>Aeromonas</taxon>
    </lineage>
</organism>
<reference evidence="2" key="1">
    <citation type="submission" date="2024-05" db="EMBL/GenBank/DDBJ databases">
        <title>WGS of Aeromonas isolates.</title>
        <authorList>
            <person name="Lee H."/>
        </authorList>
    </citation>
    <scope>NUCLEOTIDE SEQUENCE</scope>
    <source>
        <strain evidence="2">LP308</strain>
    </source>
</reference>
<keyword evidence="3" id="KW-1185">Reference proteome</keyword>
<name>A0ABT7QDG1_9GAMM</name>
<gene>
    <name evidence="2" type="ORF">OB962_13300</name>
</gene>
<sequence length="137" mass="15963">MQSLTVDEILDKGISDETKLSEQDWPIFAVAYLESIADMEGWDHFFTHSMEWYPLVLRALKLAGDFNSLKIIDNYRKHIESFGVGFEATEIDKFLCFASDKYFSECADWHEEFSQAAEQRWKLINQYYLNVGAALKT</sequence>
<evidence type="ECO:0000313" key="2">
    <source>
        <dbReference type="EMBL" id="MDM5131958.1"/>
    </source>
</evidence>
<dbReference type="EMBL" id="JAOPLU010000003">
    <property type="protein sequence ID" value="MDM5131958.1"/>
    <property type="molecule type" value="Genomic_DNA"/>
</dbReference>